<gene>
    <name evidence="2" type="ORF">CPAV1605_1127</name>
</gene>
<dbReference type="InterPro" id="IPR004839">
    <property type="entry name" value="Aminotransferase_I/II_large"/>
</dbReference>
<dbReference type="GO" id="GO:0047536">
    <property type="term" value="F:2-aminoadipate transaminase activity"/>
    <property type="evidence" value="ECO:0007669"/>
    <property type="project" value="TreeGrafter"/>
</dbReference>
<proteinExistence type="predicted"/>
<dbReference type="GO" id="GO:0030170">
    <property type="term" value="F:pyridoxal phosphate binding"/>
    <property type="evidence" value="ECO:0007669"/>
    <property type="project" value="InterPro"/>
</dbReference>
<feature type="domain" description="Aminotransferase class I/classII large" evidence="1">
    <location>
        <begin position="2"/>
        <end position="320"/>
    </location>
</feature>
<evidence type="ECO:0000313" key="2">
    <source>
        <dbReference type="EMBL" id="VVU95376.1"/>
    </source>
</evidence>
<reference evidence="2" key="1">
    <citation type="submission" date="2019-09" db="EMBL/GenBank/DDBJ databases">
        <authorList>
            <person name="Needham M D."/>
        </authorList>
    </citation>
    <scope>NUCLEOTIDE SEQUENCE</scope>
</reference>
<dbReference type="Gene3D" id="3.90.1150.10">
    <property type="entry name" value="Aspartate Aminotransferase, domain 1"/>
    <property type="match status" value="1"/>
</dbReference>
<organism evidence="2">
    <name type="scientific">seawater metagenome</name>
    <dbReference type="NCBI Taxonomy" id="1561972"/>
    <lineage>
        <taxon>unclassified sequences</taxon>
        <taxon>metagenomes</taxon>
        <taxon>ecological metagenomes</taxon>
    </lineage>
</organism>
<accession>A0A5E8CJM2</accession>
<sequence>MINLGSSQLKYPNDSIINIQPNQKILEYCSFEDSFIYKKNMLNALNTYFKCELHTSELVITGNIGLVLRMIISSFLPPNSLLLVENPTYYNVVTLIKSIKHELNYEYLNIQKDGIDIDQLETKLLNNKNKQIYLLITPYYHNPTGYTYCDHKLDKINELSKIYPNLTIISDEIYIYHHDVKPLYIKYNNKNIISLLGFSKILFGGIRHSCIISHKDNIISNEVENSNGIISSHDHYFINEYITNFNINDELVYRKKIFDITRTICIQKIKNHLNEYLTIINEEKGYWIWCKLKNHNINTTKLVDYLQQKNIFILNGDLFFFEKQKDKYIRFSSYNDLNIFEYAIKIIKKTLDKMN</sequence>
<dbReference type="Pfam" id="PF00155">
    <property type="entry name" value="Aminotran_1_2"/>
    <property type="match status" value="1"/>
</dbReference>
<dbReference type="InterPro" id="IPR015424">
    <property type="entry name" value="PyrdxlP-dep_Trfase"/>
</dbReference>
<dbReference type="EMBL" id="CABVLZ010000004">
    <property type="protein sequence ID" value="VVU95376.1"/>
    <property type="molecule type" value="Genomic_DNA"/>
</dbReference>
<dbReference type="CDD" id="cd00609">
    <property type="entry name" value="AAT_like"/>
    <property type="match status" value="1"/>
</dbReference>
<keyword evidence="2" id="KW-0032">Aminotransferase</keyword>
<dbReference type="PANTHER" id="PTHR42858:SF1">
    <property type="entry name" value="LD15494P"/>
    <property type="match status" value="1"/>
</dbReference>
<dbReference type="PANTHER" id="PTHR42858">
    <property type="entry name" value="AMINOTRANSFERASE"/>
    <property type="match status" value="1"/>
</dbReference>
<dbReference type="AlphaFoldDB" id="A0A5E8CJM2"/>
<dbReference type="Gene3D" id="3.40.640.10">
    <property type="entry name" value="Type I PLP-dependent aspartate aminotransferase-like (Major domain)"/>
    <property type="match status" value="1"/>
</dbReference>
<name>A0A5E8CJM2_9ZZZZ</name>
<protein>
    <submittedName>
        <fullName evidence="2">Aminotransferase class I and II</fullName>
    </submittedName>
</protein>
<keyword evidence="2" id="KW-0808">Transferase</keyword>
<evidence type="ECO:0000259" key="1">
    <source>
        <dbReference type="Pfam" id="PF00155"/>
    </source>
</evidence>
<dbReference type="InterPro" id="IPR015421">
    <property type="entry name" value="PyrdxlP-dep_Trfase_major"/>
</dbReference>
<dbReference type="SUPFAM" id="SSF53383">
    <property type="entry name" value="PLP-dependent transferases"/>
    <property type="match status" value="1"/>
</dbReference>
<dbReference type="InterPro" id="IPR015422">
    <property type="entry name" value="PyrdxlP-dep_Trfase_small"/>
</dbReference>